<gene>
    <name evidence="3" type="ORF">M430DRAFT_142001</name>
</gene>
<dbReference type="InterPro" id="IPR001810">
    <property type="entry name" value="F-box_dom"/>
</dbReference>
<dbReference type="CDD" id="cd09917">
    <property type="entry name" value="F-box_SF"/>
    <property type="match status" value="1"/>
</dbReference>
<feature type="region of interest" description="Disordered" evidence="1">
    <location>
        <begin position="354"/>
        <end position="373"/>
    </location>
</feature>
<name>A0A2T3AXM0_AMORE</name>
<dbReference type="GeneID" id="36570824"/>
<dbReference type="RefSeq" id="XP_024719404.1">
    <property type="nucleotide sequence ID" value="XM_024862743.1"/>
</dbReference>
<evidence type="ECO:0000259" key="2">
    <source>
        <dbReference type="PROSITE" id="PS50181"/>
    </source>
</evidence>
<organism evidence="3 4">
    <name type="scientific">Amorphotheca resinae ATCC 22711</name>
    <dbReference type="NCBI Taxonomy" id="857342"/>
    <lineage>
        <taxon>Eukaryota</taxon>
        <taxon>Fungi</taxon>
        <taxon>Dikarya</taxon>
        <taxon>Ascomycota</taxon>
        <taxon>Pezizomycotina</taxon>
        <taxon>Leotiomycetes</taxon>
        <taxon>Helotiales</taxon>
        <taxon>Amorphothecaceae</taxon>
        <taxon>Amorphotheca</taxon>
    </lineage>
</organism>
<dbReference type="OrthoDB" id="1638493at2759"/>
<proteinExistence type="predicted"/>
<evidence type="ECO:0000256" key="1">
    <source>
        <dbReference type="SAM" id="MobiDB-lite"/>
    </source>
</evidence>
<dbReference type="STRING" id="857342.A0A2T3AXM0"/>
<keyword evidence="4" id="KW-1185">Reference proteome</keyword>
<accession>A0A2T3AXM0</accession>
<protein>
    <recommendedName>
        <fullName evidence="2">F-box domain-containing protein</fullName>
    </recommendedName>
</protein>
<sequence length="373" mass="43635">MSITQLSTEILQKIYEYATVQDVLHLAQTSKRNYRAFLGRRMPILETAMYNSYSPLPELVKLVIANEPDKSRKLLSTEIRRNATVNRIIETRELPRMTIELIIKMVQYGKVADRWTEVYPRIRWRQNSNNRRLLRPHEQERLRGAIYRYWTYNSMFHDQVFLQYDPDLPRSRDDPRLRLLRTYSTIQLIQLTEFLDKMQQIIQVDLYPSNAMIRSQYSQPVPPKTLANMGWGEGEQHKRLVLDLMKYSPSDLLHLFENTTTKSQRLDHLLVQGQHFLDAPATLRDSIAIVNFQRQNGVDIDTNIFDEDIEWGVIDPPDDNGGGDWGVHARWAHDASVTGSWDEVEAERMGRLPVGGLDMDTEEEFEEDVDEDA</sequence>
<dbReference type="PROSITE" id="PS50181">
    <property type="entry name" value="FBOX"/>
    <property type="match status" value="1"/>
</dbReference>
<dbReference type="AlphaFoldDB" id="A0A2T3AXM0"/>
<feature type="compositionally biased region" description="Acidic residues" evidence="1">
    <location>
        <begin position="359"/>
        <end position="373"/>
    </location>
</feature>
<evidence type="ECO:0000313" key="3">
    <source>
        <dbReference type="EMBL" id="PSS14805.1"/>
    </source>
</evidence>
<evidence type="ECO:0000313" key="4">
    <source>
        <dbReference type="Proteomes" id="UP000241818"/>
    </source>
</evidence>
<feature type="domain" description="F-box" evidence="2">
    <location>
        <begin position="1"/>
        <end position="32"/>
    </location>
</feature>
<dbReference type="InParanoid" id="A0A2T3AXM0"/>
<reference evidence="3 4" key="1">
    <citation type="journal article" date="2018" name="New Phytol.">
        <title>Comparative genomics and transcriptomics depict ericoid mycorrhizal fungi as versatile saprotrophs and plant mutualists.</title>
        <authorList>
            <person name="Martino E."/>
            <person name="Morin E."/>
            <person name="Grelet G.A."/>
            <person name="Kuo A."/>
            <person name="Kohler A."/>
            <person name="Daghino S."/>
            <person name="Barry K.W."/>
            <person name="Cichocki N."/>
            <person name="Clum A."/>
            <person name="Dockter R.B."/>
            <person name="Hainaut M."/>
            <person name="Kuo R.C."/>
            <person name="LaButti K."/>
            <person name="Lindahl B.D."/>
            <person name="Lindquist E.A."/>
            <person name="Lipzen A."/>
            <person name="Khouja H.R."/>
            <person name="Magnuson J."/>
            <person name="Murat C."/>
            <person name="Ohm R.A."/>
            <person name="Singer S.W."/>
            <person name="Spatafora J.W."/>
            <person name="Wang M."/>
            <person name="Veneault-Fourrey C."/>
            <person name="Henrissat B."/>
            <person name="Grigoriev I.V."/>
            <person name="Martin F.M."/>
            <person name="Perotto S."/>
        </authorList>
    </citation>
    <scope>NUCLEOTIDE SEQUENCE [LARGE SCALE GENOMIC DNA]</scope>
    <source>
        <strain evidence="3 4">ATCC 22711</strain>
    </source>
</reference>
<dbReference type="EMBL" id="KZ679013">
    <property type="protein sequence ID" value="PSS14805.1"/>
    <property type="molecule type" value="Genomic_DNA"/>
</dbReference>
<dbReference type="Proteomes" id="UP000241818">
    <property type="component" value="Unassembled WGS sequence"/>
</dbReference>